<accession>A0A102Z617</accession>
<sequence>MPARTTTPFSHLQILECGQEIVLDDPDSMRIADFIFGLLFFEKSFQIVNSLLGDRDETVFCNQAGASALGLRGLGCNIAIALLFSVIEPGLL</sequence>
<evidence type="ECO:0000313" key="1">
    <source>
        <dbReference type="EMBL" id="KWA70848.1"/>
    </source>
</evidence>
<dbReference type="AlphaFoldDB" id="A0A102Z617"/>
<gene>
    <name evidence="1" type="ORF">WL29_06815</name>
</gene>
<comment type="caution">
    <text evidence="1">The sequence shown here is derived from an EMBL/GenBank/DDBJ whole genome shotgun (WGS) entry which is preliminary data.</text>
</comment>
<dbReference type="EMBL" id="LPHD01000211">
    <property type="protein sequence ID" value="KWA70848.1"/>
    <property type="molecule type" value="Genomic_DNA"/>
</dbReference>
<name>A0A102Z617_9BURK</name>
<reference evidence="1 2" key="1">
    <citation type="submission" date="2015-11" db="EMBL/GenBank/DDBJ databases">
        <title>Expanding the genomic diversity of Burkholderia species for the development of highly accurate diagnostics.</title>
        <authorList>
            <person name="Sahl J."/>
            <person name="Keim P."/>
            <person name="Wagner D."/>
        </authorList>
    </citation>
    <scope>NUCLEOTIDE SEQUENCE [LARGE SCALE GENOMIC DNA]</scope>
    <source>
        <strain evidence="1 2">MSMB2087WGS</strain>
    </source>
</reference>
<protein>
    <submittedName>
        <fullName evidence="1">Uncharacterized protein</fullName>
    </submittedName>
</protein>
<dbReference type="Proteomes" id="UP000060630">
    <property type="component" value="Unassembled WGS sequence"/>
</dbReference>
<evidence type="ECO:0000313" key="2">
    <source>
        <dbReference type="Proteomes" id="UP000060630"/>
    </source>
</evidence>
<organism evidence="1 2">
    <name type="scientific">Burkholderia ubonensis</name>
    <dbReference type="NCBI Taxonomy" id="101571"/>
    <lineage>
        <taxon>Bacteria</taxon>
        <taxon>Pseudomonadati</taxon>
        <taxon>Pseudomonadota</taxon>
        <taxon>Betaproteobacteria</taxon>
        <taxon>Burkholderiales</taxon>
        <taxon>Burkholderiaceae</taxon>
        <taxon>Burkholderia</taxon>
        <taxon>Burkholderia cepacia complex</taxon>
    </lineage>
</organism>
<proteinExistence type="predicted"/>